<dbReference type="Proteomes" id="UP001555826">
    <property type="component" value="Unassembled WGS sequence"/>
</dbReference>
<keyword evidence="3" id="KW-0456">Lyase</keyword>
<proteinExistence type="predicted"/>
<feature type="domain" description="Tryptophan synthase beta chain-like PALP" evidence="4">
    <location>
        <begin position="23"/>
        <end position="297"/>
    </location>
</feature>
<dbReference type="EMBL" id="JBFNQN010000016">
    <property type="protein sequence ID" value="MEW9267289.1"/>
    <property type="molecule type" value="Genomic_DNA"/>
</dbReference>
<evidence type="ECO:0000256" key="1">
    <source>
        <dbReference type="ARBA" id="ARBA00001933"/>
    </source>
</evidence>
<dbReference type="Gene3D" id="3.40.50.1100">
    <property type="match status" value="2"/>
</dbReference>
<dbReference type="InterPro" id="IPR001926">
    <property type="entry name" value="TrpB-like_PALP"/>
</dbReference>
<comment type="cofactor">
    <cofactor evidence="1">
        <name>pyridoxal 5'-phosphate</name>
        <dbReference type="ChEBI" id="CHEBI:597326"/>
    </cofactor>
</comment>
<dbReference type="InterPro" id="IPR036052">
    <property type="entry name" value="TrpB-like_PALP_sf"/>
</dbReference>
<dbReference type="RefSeq" id="WP_367640565.1">
    <property type="nucleotide sequence ID" value="NZ_JBFNQN010000016.1"/>
</dbReference>
<gene>
    <name evidence="5" type="ORF">AB1207_21275</name>
</gene>
<organism evidence="5 6">
    <name type="scientific">Kineococcus endophyticus</name>
    <dbReference type="NCBI Taxonomy" id="1181883"/>
    <lineage>
        <taxon>Bacteria</taxon>
        <taxon>Bacillati</taxon>
        <taxon>Actinomycetota</taxon>
        <taxon>Actinomycetes</taxon>
        <taxon>Kineosporiales</taxon>
        <taxon>Kineosporiaceae</taxon>
        <taxon>Kineococcus</taxon>
    </lineage>
</organism>
<evidence type="ECO:0000313" key="5">
    <source>
        <dbReference type="EMBL" id="MEW9267289.1"/>
    </source>
</evidence>
<evidence type="ECO:0000256" key="3">
    <source>
        <dbReference type="ARBA" id="ARBA00023239"/>
    </source>
</evidence>
<evidence type="ECO:0000259" key="4">
    <source>
        <dbReference type="Pfam" id="PF00291"/>
    </source>
</evidence>
<evidence type="ECO:0000256" key="2">
    <source>
        <dbReference type="ARBA" id="ARBA00022898"/>
    </source>
</evidence>
<dbReference type="InterPro" id="IPR050147">
    <property type="entry name" value="Ser/Thr_Dehydratase"/>
</dbReference>
<dbReference type="PANTHER" id="PTHR48078">
    <property type="entry name" value="THREONINE DEHYDRATASE, MITOCHONDRIAL-RELATED"/>
    <property type="match status" value="1"/>
</dbReference>
<comment type="caution">
    <text evidence="5">The sequence shown here is derived from an EMBL/GenBank/DDBJ whole genome shotgun (WGS) entry which is preliminary data.</text>
</comment>
<sequence>MDTLTVADVTAAAERTAGRVLRTPVLQVQPGVWLKLEQLQHTGTFKARGAFNRQLVALERGELDPSRGVVAASGGNAGLAHAHAAAELGVPATVFVPERAPAVKVRKLRALGADVRSVGSEYARAYEAAVGFAQERGAVFCHAYDQLEVAAGAGTLAQEIAEDVPDVDTVVVAVGGGGLFAGVAAALEGSARVVAVEPEKAPTLHAALAAGEPVDVAVSGVAADSLGARRIGILGFDLARRTRPLSLLVDDGAIESARHDLWSRFRIVAEHGAAAAWAGFAAYRPEAGERVAVVVCGANTDPGDLR</sequence>
<keyword evidence="2" id="KW-0663">Pyridoxal phosphate</keyword>
<reference evidence="5 6" key="1">
    <citation type="submission" date="2024-07" db="EMBL/GenBank/DDBJ databases">
        <authorList>
            <person name="Thanompreechachai J."/>
            <person name="Duangmal K."/>
        </authorList>
    </citation>
    <scope>NUCLEOTIDE SEQUENCE [LARGE SCALE GENOMIC DNA]</scope>
    <source>
        <strain evidence="5 6">KCTC 19886</strain>
    </source>
</reference>
<dbReference type="NCBIfam" id="NF006094">
    <property type="entry name" value="PRK08246.1"/>
    <property type="match status" value="1"/>
</dbReference>
<dbReference type="PANTHER" id="PTHR48078:SF6">
    <property type="entry name" value="L-THREONINE DEHYDRATASE CATABOLIC TDCB"/>
    <property type="match status" value="1"/>
</dbReference>
<evidence type="ECO:0000313" key="6">
    <source>
        <dbReference type="Proteomes" id="UP001555826"/>
    </source>
</evidence>
<dbReference type="Pfam" id="PF00291">
    <property type="entry name" value="PALP"/>
    <property type="match status" value="1"/>
</dbReference>
<accession>A0ABV3PCC5</accession>
<keyword evidence="6" id="KW-1185">Reference proteome</keyword>
<name>A0ABV3PCC5_9ACTN</name>
<dbReference type="SUPFAM" id="SSF53686">
    <property type="entry name" value="Tryptophan synthase beta subunit-like PLP-dependent enzymes"/>
    <property type="match status" value="1"/>
</dbReference>
<protein>
    <submittedName>
        <fullName evidence="5">Serine/threonine dehydratase</fullName>
    </submittedName>
</protein>